<evidence type="ECO:0000313" key="4">
    <source>
        <dbReference type="EMBL" id="VWL85242.1"/>
    </source>
</evidence>
<evidence type="ECO:0000256" key="1">
    <source>
        <dbReference type="ARBA" id="ARBA00022603"/>
    </source>
</evidence>
<dbReference type="Gene3D" id="2.20.25.110">
    <property type="entry name" value="S-adenosyl-L-methionine-dependent methyltransferases"/>
    <property type="match status" value="1"/>
</dbReference>
<evidence type="ECO:0000256" key="2">
    <source>
        <dbReference type="ARBA" id="ARBA00022679"/>
    </source>
</evidence>
<dbReference type="PANTHER" id="PTHR43861:SF1">
    <property type="entry name" value="TRANS-ACONITATE 2-METHYLTRANSFERASE"/>
    <property type="match status" value="1"/>
</dbReference>
<organism evidence="4 5">
    <name type="scientific">Oceanivirga miroungae</name>
    <dbReference type="NCBI Taxonomy" id="1130046"/>
    <lineage>
        <taxon>Bacteria</taxon>
        <taxon>Fusobacteriati</taxon>
        <taxon>Fusobacteriota</taxon>
        <taxon>Fusobacteriia</taxon>
        <taxon>Fusobacteriales</taxon>
        <taxon>Leptotrichiaceae</taxon>
        <taxon>Oceanivirga</taxon>
    </lineage>
</organism>
<dbReference type="RefSeq" id="WP_156683250.1">
    <property type="nucleotide sequence ID" value="NZ_CABWIB010000001.1"/>
</dbReference>
<dbReference type="GO" id="GO:0008168">
    <property type="term" value="F:methyltransferase activity"/>
    <property type="evidence" value="ECO:0007669"/>
    <property type="project" value="UniProtKB-KW"/>
</dbReference>
<keyword evidence="5" id="KW-1185">Reference proteome</keyword>
<dbReference type="Gene3D" id="3.40.50.150">
    <property type="entry name" value="Vaccinia Virus protein VP39"/>
    <property type="match status" value="1"/>
</dbReference>
<keyword evidence="1 4" id="KW-0489">Methyltransferase</keyword>
<dbReference type="SUPFAM" id="SSF53335">
    <property type="entry name" value="S-adenosyl-L-methionine-dependent methyltransferases"/>
    <property type="match status" value="1"/>
</dbReference>
<dbReference type="CDD" id="cd02440">
    <property type="entry name" value="AdoMet_MTases"/>
    <property type="match status" value="1"/>
</dbReference>
<keyword evidence="2 4" id="KW-0808">Transferase</keyword>
<name>A0A6I8MCN2_9FUSO</name>
<proteinExistence type="predicted"/>
<reference evidence="4 5" key="1">
    <citation type="submission" date="2019-10" db="EMBL/GenBank/DDBJ databases">
        <authorList>
            <person name="Blom J."/>
        </authorList>
    </citation>
    <scope>NUCLEOTIDE SEQUENCE [LARGE SCALE GENOMIC DNA]</scope>
    <source>
        <strain evidence="4 5">ES3154-GLU</strain>
    </source>
</reference>
<accession>A0A6I8MCN2</accession>
<gene>
    <name evidence="4" type="ORF">OMES3154_00525</name>
</gene>
<sequence>MHKNFSKIYDEFTKYVDYKGWYMFLKRYIKKDGKVLDIGCGTGSLLQYFYNNGYKVVGLDISEDMIEVANKKNDKIRYIVDDITRKDFILDTKYKYVMCNFDTVNYFSSYEDFEAFVKNVSKIQNNNALLIFDLVSEEIFSEMFYDDVFIDEEENYLAIWQHEKLDENRHEILIDIFYKEDNMYNKYEEKHIKFIYDLDKIVEILNRNDYYIHDMAKNENYGESRIFVIAKKEKNEKKR</sequence>
<dbReference type="GO" id="GO:0032259">
    <property type="term" value="P:methylation"/>
    <property type="evidence" value="ECO:0007669"/>
    <property type="project" value="UniProtKB-KW"/>
</dbReference>
<dbReference type="InterPro" id="IPR029063">
    <property type="entry name" value="SAM-dependent_MTases_sf"/>
</dbReference>
<dbReference type="AlphaFoldDB" id="A0A6I8MCN2"/>
<dbReference type="Proteomes" id="UP000419017">
    <property type="component" value="Unassembled WGS sequence"/>
</dbReference>
<evidence type="ECO:0000313" key="5">
    <source>
        <dbReference type="Proteomes" id="UP000419017"/>
    </source>
</evidence>
<evidence type="ECO:0000259" key="3">
    <source>
        <dbReference type="Pfam" id="PF13649"/>
    </source>
</evidence>
<dbReference type="InterPro" id="IPR041698">
    <property type="entry name" value="Methyltransf_25"/>
</dbReference>
<dbReference type="PANTHER" id="PTHR43861">
    <property type="entry name" value="TRANS-ACONITATE 2-METHYLTRANSFERASE-RELATED"/>
    <property type="match status" value="1"/>
</dbReference>
<feature type="domain" description="Methyltransferase" evidence="3">
    <location>
        <begin position="35"/>
        <end position="122"/>
    </location>
</feature>
<dbReference type="EMBL" id="CABWIB010000001">
    <property type="protein sequence ID" value="VWL85242.1"/>
    <property type="molecule type" value="Genomic_DNA"/>
</dbReference>
<dbReference type="Pfam" id="PF13649">
    <property type="entry name" value="Methyltransf_25"/>
    <property type="match status" value="1"/>
</dbReference>
<protein>
    <submittedName>
        <fullName evidence="4">Type 11 methyltransferase</fullName>
    </submittedName>
</protein>